<sequence>MSGNDHSQFPSQGQNHGTNQQDSFGPVLLDPALIDPALGGPELDEDNGGISMDLNQLPWYQLDPVPAPAPAPAPAGPAFPPSAFPSLTFGTSTSSYYPDTGLDPHAALPDFDSAFDTSAFGSATPSTVATPITDESSFTGTSRGTKRTRASSPDTSGTPAKRTRRNAPRATGAGTDSSPIPTPRRSTRNRTRKPPSKNDADTSDDDKPKRKHPRRSIPIRRRQAILVGGPDETAVAQLHTHSQRKNAKEAGEAAVDIASATVYGRGGTEIVVAGTICDFCANHAVGKQMYAANPVCDWKQIPSIGSEVYNLECSNCANYRSRNRQPGEIANKDDHMCRLPGPVSALIDFKHKKYGDADSRNYAPTACNLCSKKGFFHTCDIDLTLGYYCSRCRRDQNCAVGDAATQPLRRPVKLLQPAWYRHACDRCLMRHKRREAMPAAKCCSWLTDRNEWEQGKSCSQCETDGAICMASEVVIAAPSHQPVPSTWRIRPKFELEEAEKKKDQKPRYHEYLEVTPHATWRSRCQGCESGGRTVPCQVMWTQPYHACERCTQFGIECLVQHLNKAWTRYPIYDLSRVGFGHYTPYVVCKTCKETGRNCDRQRPCDSCKKKNIKCEILVKEVSHGLVARHKTTLNDRRGKAYKPGPLYYLALGYGPDGVNSIKDGRSIEHWIGPIAPIYGITDPDNSRQHYQAINELHREHRPPLGIMPPNGTQLGALANRIPKDLTTFELGNMIAQLWQDPQVPVSDAATYRKIWNQMRDAQLLKMREAGMVGPATDNSAPRSFLGNPVLLDQENLHLGLTLGTPDGIAQVCTQSQSLHDPSQARLQPAQLPGQLPDGQAAHGGDDQQPDMTYQSSYPPIGVDEDLYSADDIVLPWPGQQPNNNVTQQQGNVEYQASNLMSAADFIQQSQPAQSSGSDITQMGPDELRSLFGLDEVSQNRSLMQQRQRWPAAKSPAIVEPTGEGTVFQNRVPRDPNAKMTFNPFLGFTLNQHQKPRPNTNTKSSRWKVFNPLEDLDMDEWRRPRSQPTQEGSGPRLFSVVNGQANQPAPWHDVLSDVPYNYRGERTEHCCAEPSEGGFGYCGSWNNNERDQATCQSLAHRNTVPGYFPICNDCTQGNVKDLFHHEHNPVTETELLSMRAYLCNQCASHISSSAQNAAQYRVIGARRIYGIVADKERSQTTYNPDNNLSNIVEFRSGTEALTGCSCANRMLGTSLCRFHRLYYAEEVLRYSAVIQEWRLSSFKKAVCPSCLAQKPLEQANLSADFGSGFLSGAPTAWACVNCNDWVANEKNGEGNQPRVIDKALWNLNIGRELLGPNQGMAPSRIHMVEDVEMMDA</sequence>
<accession>A0A8H5TQB0</accession>
<dbReference type="PROSITE" id="PS50048">
    <property type="entry name" value="ZN2_CY6_FUNGAL_2"/>
    <property type="match status" value="1"/>
</dbReference>
<feature type="compositionally biased region" description="Polar residues" evidence="2">
    <location>
        <begin position="1"/>
        <end position="23"/>
    </location>
</feature>
<feature type="compositionally biased region" description="Basic and acidic residues" evidence="2">
    <location>
        <begin position="196"/>
        <end position="208"/>
    </location>
</feature>
<gene>
    <name evidence="4" type="ORF">FHETE_2143</name>
</gene>
<feature type="domain" description="Zn(2)-C6 fungal-type" evidence="3">
    <location>
        <begin position="587"/>
        <end position="616"/>
    </location>
</feature>
<feature type="compositionally biased region" description="Polar residues" evidence="2">
    <location>
        <begin position="115"/>
        <end position="143"/>
    </location>
</feature>
<dbReference type="InterPro" id="IPR001138">
    <property type="entry name" value="Zn2Cys6_DnaBD"/>
</dbReference>
<dbReference type="GO" id="GO:0008270">
    <property type="term" value="F:zinc ion binding"/>
    <property type="evidence" value="ECO:0007669"/>
    <property type="project" value="InterPro"/>
</dbReference>
<reference evidence="4 5" key="1">
    <citation type="submission" date="2020-05" db="EMBL/GenBank/DDBJ databases">
        <title>Identification and distribution of gene clusters putatively required for synthesis of sphingolipid metabolism inhibitors in phylogenetically diverse species of the filamentous fungus Fusarium.</title>
        <authorList>
            <person name="Kim H.-S."/>
            <person name="Busman M."/>
            <person name="Brown D.W."/>
            <person name="Divon H."/>
            <person name="Uhlig S."/>
            <person name="Proctor R.H."/>
        </authorList>
    </citation>
    <scope>NUCLEOTIDE SEQUENCE [LARGE SCALE GENOMIC DNA]</scope>
    <source>
        <strain evidence="4 5">NRRL 20693</strain>
    </source>
</reference>
<evidence type="ECO:0000256" key="2">
    <source>
        <dbReference type="SAM" id="MobiDB-lite"/>
    </source>
</evidence>
<dbReference type="GO" id="GO:0000981">
    <property type="term" value="F:DNA-binding transcription factor activity, RNA polymerase II-specific"/>
    <property type="evidence" value="ECO:0007669"/>
    <property type="project" value="InterPro"/>
</dbReference>
<evidence type="ECO:0000256" key="1">
    <source>
        <dbReference type="ARBA" id="ARBA00023242"/>
    </source>
</evidence>
<feature type="compositionally biased region" description="Polar residues" evidence="2">
    <location>
        <begin position="88"/>
        <end position="97"/>
    </location>
</feature>
<protein>
    <recommendedName>
        <fullName evidence="3">Zn(2)-C6 fungal-type domain-containing protein</fullName>
    </recommendedName>
</protein>
<feature type="compositionally biased region" description="Basic residues" evidence="2">
    <location>
        <begin position="209"/>
        <end position="223"/>
    </location>
</feature>
<name>A0A8H5TQB0_FUSHE</name>
<feature type="region of interest" description="Disordered" evidence="2">
    <location>
        <begin position="1"/>
        <end position="223"/>
    </location>
</feature>
<evidence type="ECO:0000313" key="5">
    <source>
        <dbReference type="Proteomes" id="UP000567885"/>
    </source>
</evidence>
<feature type="compositionally biased region" description="Pro residues" evidence="2">
    <location>
        <begin position="65"/>
        <end position="83"/>
    </location>
</feature>
<keyword evidence="1" id="KW-0539">Nucleus</keyword>
<keyword evidence="5" id="KW-1185">Reference proteome</keyword>
<evidence type="ECO:0000259" key="3">
    <source>
        <dbReference type="PROSITE" id="PS50048"/>
    </source>
</evidence>
<evidence type="ECO:0000313" key="4">
    <source>
        <dbReference type="EMBL" id="KAF5676434.1"/>
    </source>
</evidence>
<dbReference type="Proteomes" id="UP000567885">
    <property type="component" value="Unassembled WGS sequence"/>
</dbReference>
<proteinExistence type="predicted"/>
<comment type="caution">
    <text evidence="4">The sequence shown here is derived from an EMBL/GenBank/DDBJ whole genome shotgun (WGS) entry which is preliminary data.</text>
</comment>
<feature type="region of interest" description="Disordered" evidence="2">
    <location>
        <begin position="815"/>
        <end position="857"/>
    </location>
</feature>
<dbReference type="OrthoDB" id="5232836at2759"/>
<organism evidence="4 5">
    <name type="scientific">Fusarium heterosporum</name>
    <dbReference type="NCBI Taxonomy" id="42747"/>
    <lineage>
        <taxon>Eukaryota</taxon>
        <taxon>Fungi</taxon>
        <taxon>Dikarya</taxon>
        <taxon>Ascomycota</taxon>
        <taxon>Pezizomycotina</taxon>
        <taxon>Sordariomycetes</taxon>
        <taxon>Hypocreomycetidae</taxon>
        <taxon>Hypocreales</taxon>
        <taxon>Nectriaceae</taxon>
        <taxon>Fusarium</taxon>
        <taxon>Fusarium heterosporum species complex</taxon>
    </lineage>
</organism>
<dbReference type="EMBL" id="JAAGWQ010000033">
    <property type="protein sequence ID" value="KAF5676434.1"/>
    <property type="molecule type" value="Genomic_DNA"/>
</dbReference>
<feature type="compositionally biased region" description="Basic residues" evidence="2">
    <location>
        <begin position="185"/>
        <end position="195"/>
    </location>
</feature>